<gene>
    <name evidence="1" type="ORF">SAMN05444921_115163</name>
</gene>
<dbReference type="RefSeq" id="WP_093657681.1">
    <property type="nucleotide sequence ID" value="NZ_FNHI01000015.1"/>
</dbReference>
<dbReference type="GeneID" id="40831799"/>
<evidence type="ECO:0000313" key="2">
    <source>
        <dbReference type="Proteomes" id="UP000199063"/>
    </source>
</evidence>
<dbReference type="AlphaFoldDB" id="A0A1G9XBG0"/>
<dbReference type="STRING" id="1196353.SAMN05444921_115163"/>
<name>A0A1G9XBG0_9ACTN</name>
<dbReference type="OrthoDB" id="4551551at2"/>
<dbReference type="Proteomes" id="UP000199063">
    <property type="component" value="Unassembled WGS sequence"/>
</dbReference>
<proteinExistence type="predicted"/>
<reference evidence="2" key="1">
    <citation type="submission" date="2016-10" db="EMBL/GenBank/DDBJ databases">
        <authorList>
            <person name="Varghese N."/>
            <person name="Submissions S."/>
        </authorList>
    </citation>
    <scope>NUCLEOTIDE SEQUENCE [LARGE SCALE GENOMIC DNA]</scope>
    <source>
        <strain evidence="2">CGMCC 4.7042</strain>
    </source>
</reference>
<accession>A0A1G9XBG0</accession>
<evidence type="ECO:0000313" key="1">
    <source>
        <dbReference type="EMBL" id="SDM93645.1"/>
    </source>
</evidence>
<dbReference type="EMBL" id="FNHI01000015">
    <property type="protein sequence ID" value="SDM93645.1"/>
    <property type="molecule type" value="Genomic_DNA"/>
</dbReference>
<organism evidence="1 2">
    <name type="scientific">Streptomyces wuyuanensis</name>
    <dbReference type="NCBI Taxonomy" id="1196353"/>
    <lineage>
        <taxon>Bacteria</taxon>
        <taxon>Bacillati</taxon>
        <taxon>Actinomycetota</taxon>
        <taxon>Actinomycetes</taxon>
        <taxon>Kitasatosporales</taxon>
        <taxon>Streptomycetaceae</taxon>
        <taxon>Streptomyces</taxon>
    </lineage>
</organism>
<sequence>MNALQVIASFIASGRLHGVGIGSTLTQVDEAIHSDFIDVIDEEGLSLRRDYGFVEFYFNPGPDWVVTGGSLELHKLARNHSLSGRWQEDMHVDFPQYATWDELNEALSCLQDPLEDPKVTDQGDFMEYRFVSTKVSVLVSNDHEERDDWVGHGDVWSVSLG</sequence>
<protein>
    <submittedName>
        <fullName evidence="1">Uncharacterized protein</fullName>
    </submittedName>
</protein>
<keyword evidence="2" id="KW-1185">Reference proteome</keyword>